<name>A0A4C1TSD7_EUMVA</name>
<evidence type="ECO:0000313" key="3">
    <source>
        <dbReference type="Proteomes" id="UP000299102"/>
    </source>
</evidence>
<sequence>MRPIILVLRARSDLMVTNYRIRSSVVFCITRGVLLPPDGQRSRRKNVSARTEQRPVTDTRSNIVGNVSAPRSQHQVTGSGPCHHIGDDGRWRPLTLQAWTAENPSPSDAKEEYYGKACLSTAKLKPNTANMNLQLELRLFISKGELWR</sequence>
<evidence type="ECO:0000256" key="1">
    <source>
        <dbReference type="SAM" id="MobiDB-lite"/>
    </source>
</evidence>
<keyword evidence="3" id="KW-1185">Reference proteome</keyword>
<dbReference type="Proteomes" id="UP000299102">
    <property type="component" value="Unassembled WGS sequence"/>
</dbReference>
<protein>
    <submittedName>
        <fullName evidence="2">Uncharacterized protein</fullName>
    </submittedName>
</protein>
<reference evidence="2 3" key="1">
    <citation type="journal article" date="2019" name="Commun. Biol.">
        <title>The bagworm genome reveals a unique fibroin gene that provides high tensile strength.</title>
        <authorList>
            <person name="Kono N."/>
            <person name="Nakamura H."/>
            <person name="Ohtoshi R."/>
            <person name="Tomita M."/>
            <person name="Numata K."/>
            <person name="Arakawa K."/>
        </authorList>
    </citation>
    <scope>NUCLEOTIDE SEQUENCE [LARGE SCALE GENOMIC DNA]</scope>
</reference>
<feature type="region of interest" description="Disordered" evidence="1">
    <location>
        <begin position="38"/>
        <end position="80"/>
    </location>
</feature>
<dbReference type="AlphaFoldDB" id="A0A4C1TSD7"/>
<comment type="caution">
    <text evidence="2">The sequence shown here is derived from an EMBL/GenBank/DDBJ whole genome shotgun (WGS) entry which is preliminary data.</text>
</comment>
<dbReference type="EMBL" id="BGZK01000083">
    <property type="protein sequence ID" value="GBP16921.1"/>
    <property type="molecule type" value="Genomic_DNA"/>
</dbReference>
<organism evidence="2 3">
    <name type="scientific">Eumeta variegata</name>
    <name type="common">Bagworm moth</name>
    <name type="synonym">Eumeta japonica</name>
    <dbReference type="NCBI Taxonomy" id="151549"/>
    <lineage>
        <taxon>Eukaryota</taxon>
        <taxon>Metazoa</taxon>
        <taxon>Ecdysozoa</taxon>
        <taxon>Arthropoda</taxon>
        <taxon>Hexapoda</taxon>
        <taxon>Insecta</taxon>
        <taxon>Pterygota</taxon>
        <taxon>Neoptera</taxon>
        <taxon>Endopterygota</taxon>
        <taxon>Lepidoptera</taxon>
        <taxon>Glossata</taxon>
        <taxon>Ditrysia</taxon>
        <taxon>Tineoidea</taxon>
        <taxon>Psychidae</taxon>
        <taxon>Oiketicinae</taxon>
        <taxon>Eumeta</taxon>
    </lineage>
</organism>
<evidence type="ECO:0000313" key="2">
    <source>
        <dbReference type="EMBL" id="GBP16921.1"/>
    </source>
</evidence>
<gene>
    <name evidence="2" type="ORF">EVAR_101945_1</name>
</gene>
<feature type="compositionally biased region" description="Polar residues" evidence="1">
    <location>
        <begin position="58"/>
        <end position="78"/>
    </location>
</feature>
<accession>A0A4C1TSD7</accession>
<proteinExistence type="predicted"/>